<dbReference type="AlphaFoldDB" id="A0A348AKB8"/>
<dbReference type="PANTHER" id="PTHR33933">
    <property type="entry name" value="NUCLEOTIDYLTRANSFERASE"/>
    <property type="match status" value="1"/>
</dbReference>
<gene>
    <name evidence="2" type="ORF">MAMMFC1_02200</name>
</gene>
<dbReference type="Proteomes" id="UP000276437">
    <property type="component" value="Chromosome"/>
</dbReference>
<dbReference type="Pfam" id="PF01909">
    <property type="entry name" value="NTP_transf_2"/>
    <property type="match status" value="1"/>
</dbReference>
<dbReference type="PANTHER" id="PTHR33933:SF3">
    <property type="entry name" value="PROTEIN ADENYLYLTRANSFERASE MJ0604-RELATED"/>
    <property type="match status" value="1"/>
</dbReference>
<evidence type="ECO:0000313" key="3">
    <source>
        <dbReference type="Proteomes" id="UP000276437"/>
    </source>
</evidence>
<dbReference type="InterPro" id="IPR043519">
    <property type="entry name" value="NT_sf"/>
</dbReference>
<sequence length="118" mass="13786">MPIAKDKKDYVNKIMDEIVGSMRRIFGDDLRQVILFGSYARGEEEVYSDMDVMVLVNLRDAELCKYNNVLAEVMTDISVKYGVLPAIIDKNYEQFYHWLPVLPFYRNVKNEGIEFYAS</sequence>
<keyword evidence="3" id="KW-1185">Reference proteome</keyword>
<dbReference type="EMBL" id="AP018449">
    <property type="protein sequence ID" value="BBB91516.1"/>
    <property type="molecule type" value="Genomic_DNA"/>
</dbReference>
<name>A0A348AKB8_9FIRM</name>
<dbReference type="Gene3D" id="3.30.460.10">
    <property type="entry name" value="Beta Polymerase, domain 2"/>
    <property type="match status" value="1"/>
</dbReference>
<protein>
    <submittedName>
        <fullName evidence="2">Nucleotidyltransferase domain protein</fullName>
    </submittedName>
</protein>
<dbReference type="RefSeq" id="WP_126308524.1">
    <property type="nucleotide sequence ID" value="NZ_AP018449.1"/>
</dbReference>
<feature type="domain" description="Polymerase nucleotidyl transferase" evidence="1">
    <location>
        <begin position="16"/>
        <end position="80"/>
    </location>
</feature>
<proteinExistence type="predicted"/>
<dbReference type="OrthoDB" id="9813766at2"/>
<evidence type="ECO:0000259" key="1">
    <source>
        <dbReference type="Pfam" id="PF01909"/>
    </source>
</evidence>
<organism evidence="2 3">
    <name type="scientific">Methylomusa anaerophila</name>
    <dbReference type="NCBI Taxonomy" id="1930071"/>
    <lineage>
        <taxon>Bacteria</taxon>
        <taxon>Bacillati</taxon>
        <taxon>Bacillota</taxon>
        <taxon>Negativicutes</taxon>
        <taxon>Selenomonadales</taxon>
        <taxon>Sporomusaceae</taxon>
        <taxon>Methylomusa</taxon>
    </lineage>
</organism>
<accession>A0A348AKB8</accession>
<dbReference type="CDD" id="cd05403">
    <property type="entry name" value="NT_KNTase_like"/>
    <property type="match status" value="1"/>
</dbReference>
<dbReference type="SUPFAM" id="SSF81301">
    <property type="entry name" value="Nucleotidyltransferase"/>
    <property type="match status" value="1"/>
</dbReference>
<dbReference type="InterPro" id="IPR052548">
    <property type="entry name" value="Type_VII_TA_antitoxin"/>
</dbReference>
<keyword evidence="2" id="KW-0808">Transferase</keyword>
<dbReference type="KEGG" id="mana:MAMMFC1_02200"/>
<dbReference type="GO" id="GO:0016779">
    <property type="term" value="F:nucleotidyltransferase activity"/>
    <property type="evidence" value="ECO:0007669"/>
    <property type="project" value="InterPro"/>
</dbReference>
<dbReference type="InterPro" id="IPR002934">
    <property type="entry name" value="Polymerase_NTP_transf_dom"/>
</dbReference>
<reference evidence="2 3" key="1">
    <citation type="journal article" date="2018" name="Int. J. Syst. Evol. Microbiol.">
        <title>Methylomusa anaerophila gen. nov., sp. nov., an anaerobic methanol-utilizing bacterium isolated from a microbial fuel cell.</title>
        <authorList>
            <person name="Amano N."/>
            <person name="Yamamuro A."/>
            <person name="Miyahara M."/>
            <person name="Kouzuma A."/>
            <person name="Abe T."/>
            <person name="Watanabe K."/>
        </authorList>
    </citation>
    <scope>NUCLEOTIDE SEQUENCE [LARGE SCALE GENOMIC DNA]</scope>
    <source>
        <strain evidence="2 3">MMFC1</strain>
    </source>
</reference>
<evidence type="ECO:0000313" key="2">
    <source>
        <dbReference type="EMBL" id="BBB91516.1"/>
    </source>
</evidence>